<dbReference type="OrthoDB" id="5326845at2"/>
<dbReference type="AlphaFoldDB" id="A0A4Q2S5B1"/>
<evidence type="ECO:0000256" key="2">
    <source>
        <dbReference type="ARBA" id="ARBA00022801"/>
    </source>
</evidence>
<name>A0A4Q2S5B1_9ACTN</name>
<dbReference type="Gene3D" id="3.10.450.30">
    <property type="entry name" value="Microbial ribonucleases"/>
    <property type="match status" value="1"/>
</dbReference>
<dbReference type="GO" id="GO:0003723">
    <property type="term" value="F:RNA binding"/>
    <property type="evidence" value="ECO:0007669"/>
    <property type="project" value="InterPro"/>
</dbReference>
<sequence length="170" mass="18047">MAASAGRQRYRWLVLLASAVLLVIWFLTPAGQDDPGASGGGPTSSPTVPSAVSTDDTTTFPETSPPETTGSVDPDSGLPVVRVDDLPAQVAETIALIEDGGPFPEDRDGITFENREGILPDASRGYYREYTVPTPGSDDRGARRIVEGGDGELYWTADHYASFARIAGYP</sequence>
<dbReference type="GO" id="GO:0004521">
    <property type="term" value="F:RNA endonuclease activity"/>
    <property type="evidence" value="ECO:0007669"/>
    <property type="project" value="InterPro"/>
</dbReference>
<dbReference type="RefSeq" id="WP_129400880.1">
    <property type="nucleotide sequence ID" value="NZ_SDWT01000001.1"/>
</dbReference>
<keyword evidence="5" id="KW-1185">Reference proteome</keyword>
<evidence type="ECO:0000313" key="4">
    <source>
        <dbReference type="EMBL" id="RYB95549.1"/>
    </source>
</evidence>
<reference evidence="4 5" key="1">
    <citation type="submission" date="2019-01" db="EMBL/GenBank/DDBJ databases">
        <title>Novel species of Nocardioides.</title>
        <authorList>
            <person name="Liu Q."/>
            <person name="Xin Y.-H."/>
        </authorList>
    </citation>
    <scope>NUCLEOTIDE SEQUENCE [LARGE SCALE GENOMIC DNA]</scope>
    <source>
        <strain evidence="4 5">CGMCC 4.6882</strain>
    </source>
</reference>
<dbReference type="InterPro" id="IPR000026">
    <property type="entry name" value="N1-like"/>
</dbReference>
<gene>
    <name evidence="4" type="ORF">EUA93_15095</name>
</gene>
<feature type="region of interest" description="Disordered" evidence="3">
    <location>
        <begin position="34"/>
        <end position="80"/>
    </location>
</feature>
<dbReference type="InterPro" id="IPR016191">
    <property type="entry name" value="Ribonuclease/ribotoxin"/>
</dbReference>
<evidence type="ECO:0000313" key="5">
    <source>
        <dbReference type="Proteomes" id="UP000294071"/>
    </source>
</evidence>
<keyword evidence="1" id="KW-0540">Nuclease</keyword>
<keyword evidence="2" id="KW-0378">Hydrolase</keyword>
<feature type="compositionally biased region" description="Low complexity" evidence="3">
    <location>
        <begin position="43"/>
        <end position="69"/>
    </location>
</feature>
<evidence type="ECO:0000256" key="1">
    <source>
        <dbReference type="ARBA" id="ARBA00022722"/>
    </source>
</evidence>
<dbReference type="Pfam" id="PF00545">
    <property type="entry name" value="Ribonuclease"/>
    <property type="match status" value="1"/>
</dbReference>
<dbReference type="GO" id="GO:0016787">
    <property type="term" value="F:hydrolase activity"/>
    <property type="evidence" value="ECO:0007669"/>
    <property type="project" value="UniProtKB-KW"/>
</dbReference>
<proteinExistence type="predicted"/>
<dbReference type="SUPFAM" id="SSF53933">
    <property type="entry name" value="Microbial ribonucleases"/>
    <property type="match status" value="1"/>
</dbReference>
<evidence type="ECO:0000256" key="3">
    <source>
        <dbReference type="SAM" id="MobiDB-lite"/>
    </source>
</evidence>
<dbReference type="Proteomes" id="UP000294071">
    <property type="component" value="Unassembled WGS sequence"/>
</dbReference>
<accession>A0A4Q2S5B1</accession>
<protein>
    <submittedName>
        <fullName evidence="4">Ribonuclease</fullName>
    </submittedName>
</protein>
<dbReference type="EMBL" id="SDWT01000001">
    <property type="protein sequence ID" value="RYB95549.1"/>
    <property type="molecule type" value="Genomic_DNA"/>
</dbReference>
<comment type="caution">
    <text evidence="4">The sequence shown here is derived from an EMBL/GenBank/DDBJ whole genome shotgun (WGS) entry which is preliminary data.</text>
</comment>
<organism evidence="4 5">
    <name type="scientific">Nocardioides oleivorans</name>
    <dbReference type="NCBI Taxonomy" id="273676"/>
    <lineage>
        <taxon>Bacteria</taxon>
        <taxon>Bacillati</taxon>
        <taxon>Actinomycetota</taxon>
        <taxon>Actinomycetes</taxon>
        <taxon>Propionibacteriales</taxon>
        <taxon>Nocardioidaceae</taxon>
        <taxon>Nocardioides</taxon>
    </lineage>
</organism>